<evidence type="ECO:0000256" key="2">
    <source>
        <dbReference type="ARBA" id="ARBA00022898"/>
    </source>
</evidence>
<dbReference type="Pfam" id="PF01053">
    <property type="entry name" value="Cys_Met_Meta_PP"/>
    <property type="match status" value="1"/>
</dbReference>
<gene>
    <name evidence="5" type="ORF">K8F61_06180</name>
</gene>
<evidence type="ECO:0000256" key="3">
    <source>
        <dbReference type="RuleBase" id="RU362118"/>
    </source>
</evidence>
<reference evidence="5 6" key="1">
    <citation type="submission" date="2023-01" db="EMBL/GenBank/DDBJ databases">
        <title>Characterization of estradiol degrading bacteria Microbacterium sp. MZT7 and reveal degrading genes through genome analysis.</title>
        <authorList>
            <person name="Hao P."/>
            <person name="Gao Y."/>
        </authorList>
    </citation>
    <scope>NUCLEOTIDE SEQUENCE [LARGE SCALE GENOMIC DNA]</scope>
    <source>
        <strain evidence="5 6">MZT7</strain>
    </source>
</reference>
<dbReference type="InterPro" id="IPR015422">
    <property type="entry name" value="PyrdxlP-dep_Trfase_small"/>
</dbReference>
<name>A0ABY3RYB5_9MICO</name>
<evidence type="ECO:0000313" key="6">
    <source>
        <dbReference type="Proteomes" id="UP001199642"/>
    </source>
</evidence>
<dbReference type="PANTHER" id="PTHR11808:SF85">
    <property type="entry name" value="CYSTATHIONINE GAMMA-LYASE-RELATED"/>
    <property type="match status" value="1"/>
</dbReference>
<feature type="compositionally biased region" description="Basic and acidic residues" evidence="4">
    <location>
        <begin position="402"/>
        <end position="417"/>
    </location>
</feature>
<dbReference type="PIRSF" id="PIRSF001434">
    <property type="entry name" value="CGS"/>
    <property type="match status" value="1"/>
</dbReference>
<keyword evidence="5" id="KW-0032">Aminotransferase</keyword>
<dbReference type="EMBL" id="CP082781">
    <property type="protein sequence ID" value="UGS27761.1"/>
    <property type="molecule type" value="Genomic_DNA"/>
</dbReference>
<keyword evidence="6" id="KW-1185">Reference proteome</keyword>
<evidence type="ECO:0000256" key="4">
    <source>
        <dbReference type="SAM" id="MobiDB-lite"/>
    </source>
</evidence>
<dbReference type="Gene3D" id="3.90.1150.10">
    <property type="entry name" value="Aspartate Aminotransferase, domain 1"/>
    <property type="match status" value="1"/>
</dbReference>
<dbReference type="GO" id="GO:0008483">
    <property type="term" value="F:transaminase activity"/>
    <property type="evidence" value="ECO:0007669"/>
    <property type="project" value="UniProtKB-KW"/>
</dbReference>
<comment type="similarity">
    <text evidence="3">Belongs to the trans-sulfuration enzymes family.</text>
</comment>
<dbReference type="Proteomes" id="UP001199642">
    <property type="component" value="Chromosome"/>
</dbReference>
<dbReference type="InterPro" id="IPR000277">
    <property type="entry name" value="Cys/Met-Metab_PyrdxlP-dep_enz"/>
</dbReference>
<dbReference type="InterPro" id="IPR015421">
    <property type="entry name" value="PyrdxlP-dep_Trfase_major"/>
</dbReference>
<organism evidence="5 6">
    <name type="scientific">Microbacterium resistens</name>
    <dbReference type="NCBI Taxonomy" id="156977"/>
    <lineage>
        <taxon>Bacteria</taxon>
        <taxon>Bacillati</taxon>
        <taxon>Actinomycetota</taxon>
        <taxon>Actinomycetes</taxon>
        <taxon>Micrococcales</taxon>
        <taxon>Microbacteriaceae</taxon>
        <taxon>Microbacterium</taxon>
    </lineage>
</organism>
<keyword evidence="5" id="KW-0808">Transferase</keyword>
<keyword evidence="2 3" id="KW-0663">Pyridoxal phosphate</keyword>
<proteinExistence type="inferred from homology"/>
<dbReference type="PANTHER" id="PTHR11808">
    <property type="entry name" value="TRANS-SULFURATION ENZYME FAMILY MEMBER"/>
    <property type="match status" value="1"/>
</dbReference>
<accession>A0ABY3RYB5</accession>
<evidence type="ECO:0000256" key="1">
    <source>
        <dbReference type="ARBA" id="ARBA00001933"/>
    </source>
</evidence>
<evidence type="ECO:0000313" key="5">
    <source>
        <dbReference type="EMBL" id="UGS27761.1"/>
    </source>
</evidence>
<dbReference type="RefSeq" id="WP_231821043.1">
    <property type="nucleotide sequence ID" value="NZ_CP082781.1"/>
</dbReference>
<dbReference type="Gene3D" id="3.40.640.10">
    <property type="entry name" value="Type I PLP-dependent aspartate aminotransferase-like (Major domain)"/>
    <property type="match status" value="1"/>
</dbReference>
<dbReference type="InterPro" id="IPR015424">
    <property type="entry name" value="PyrdxlP-dep_Trfase"/>
</dbReference>
<sequence length="426" mass="44275">MRKTDSHFDTRAVHAGRDDLTALGVHAVPIDLSSTNPLPDILHGGDSYESMANGGHPLPEGGNVYARLWNPTVARFEEALAELEGAQAAVAFSSGMAAMTAAILAHTTARGKSHVVAVRPLYGGTDHLLDSGLLGAEVTFCAEDEVSHARRPDTGLIVLESPGNPTLDLVDIAGVVAQADGIPVLVDNTFATPMLQNPVALGAAMSLHSATKYIGGHGDVIAGVIACSEETAEALRRVRAITGALLHPLGAYLLHRGLATLPIRMRTQQASAQRVADWLAERPEVAEVRYPGRDERRGLVGTQMRGPGAMIAIRLHGGYAAASAVTGAVRLFTHAVSLGGVDSLIQHPAALTHRPVAPEARPGADVLRLSIGLEDVDDLLADLDSALRQATAASTGAGAPVGDREAGAERDGAREGRQAVPVPASQ</sequence>
<protein>
    <submittedName>
        <fullName evidence="5">PLP-dependent aspartate aminotransferase family protein</fullName>
    </submittedName>
</protein>
<comment type="cofactor">
    <cofactor evidence="1 3">
        <name>pyridoxal 5'-phosphate</name>
        <dbReference type="ChEBI" id="CHEBI:597326"/>
    </cofactor>
</comment>
<dbReference type="SUPFAM" id="SSF53383">
    <property type="entry name" value="PLP-dependent transferases"/>
    <property type="match status" value="1"/>
</dbReference>
<feature type="region of interest" description="Disordered" evidence="4">
    <location>
        <begin position="391"/>
        <end position="426"/>
    </location>
</feature>